<evidence type="ECO:0008006" key="3">
    <source>
        <dbReference type="Google" id="ProtNLM"/>
    </source>
</evidence>
<gene>
    <name evidence="1" type="ORF">VMCG_08108</name>
</gene>
<keyword evidence="2" id="KW-1185">Reference proteome</keyword>
<sequence length="469" mass="53811">MSFTLETASPWEYNRQYQIPNPYVIPEVVNKVVREHFTTTRTEDWKTRLANYWDFQDKRKADEKKYGTYKWVQFGRFYHTYSERNVNLGQGPGETFSGMLSRLLDAHPNSLHDAGAGLVAYKLRSTVAMHKRLRVGTEFHGFLQLPSEIRNLIYGYLLLKGTVLVPTDYEGSELGHPCWRAYDGQTYDRYHGLERAIKALQIPRGGSRKRNPLLGLIQGVSRAVHAEATGVYFGGNRFVVPTGPIRLPSFFVSLVGIASDDVQEMDRQFRRRFERGENNAPLVRDVSYAFHMRDHVTSDYANLCFNDSLRADIDEVRISPQEALRRLHDQRTFELEIVWAERVDCIKWMTLDRLQLSFDECYCSIGCCRKVEWVLDRFLNTGPPPGTVDNDENVYSMVDWKARPPLVIECTGWKNSGEARLIREKLGNLGESLGSIEIHFGLSIDVTEPMLDDGDRFLLDMLEGETSGG</sequence>
<organism evidence="1 2">
    <name type="scientific">Cytospora schulzeri</name>
    <dbReference type="NCBI Taxonomy" id="448051"/>
    <lineage>
        <taxon>Eukaryota</taxon>
        <taxon>Fungi</taxon>
        <taxon>Dikarya</taxon>
        <taxon>Ascomycota</taxon>
        <taxon>Pezizomycotina</taxon>
        <taxon>Sordariomycetes</taxon>
        <taxon>Sordariomycetidae</taxon>
        <taxon>Diaporthales</taxon>
        <taxon>Cytosporaceae</taxon>
        <taxon>Cytospora</taxon>
    </lineage>
</organism>
<dbReference type="OrthoDB" id="62952at2759"/>
<reference evidence="1 2" key="1">
    <citation type="submission" date="2015-09" db="EMBL/GenBank/DDBJ databases">
        <title>Host preference determinants of Valsa canker pathogens revealed by comparative genomics.</title>
        <authorList>
            <person name="Yin Z."/>
            <person name="Huang L."/>
        </authorList>
    </citation>
    <scope>NUCLEOTIDE SEQUENCE [LARGE SCALE GENOMIC DNA]</scope>
    <source>
        <strain evidence="1 2">03-1</strain>
    </source>
</reference>
<comment type="caution">
    <text evidence="1">The sequence shown here is derived from an EMBL/GenBank/DDBJ whole genome shotgun (WGS) entry which is preliminary data.</text>
</comment>
<dbReference type="AlphaFoldDB" id="A0A423VRF9"/>
<dbReference type="Proteomes" id="UP000283895">
    <property type="component" value="Unassembled WGS sequence"/>
</dbReference>
<protein>
    <recommendedName>
        <fullName evidence="3">F-box domain-containing protein</fullName>
    </recommendedName>
</protein>
<accession>A0A423VRF9</accession>
<evidence type="ECO:0000313" key="1">
    <source>
        <dbReference type="EMBL" id="ROV93645.1"/>
    </source>
</evidence>
<proteinExistence type="predicted"/>
<evidence type="ECO:0000313" key="2">
    <source>
        <dbReference type="Proteomes" id="UP000283895"/>
    </source>
</evidence>
<dbReference type="EMBL" id="LKEA01000044">
    <property type="protein sequence ID" value="ROV93645.1"/>
    <property type="molecule type" value="Genomic_DNA"/>
</dbReference>
<name>A0A423VRF9_9PEZI</name>